<feature type="domain" description="Tryptophan synthase beta chain-like PALP" evidence="1">
    <location>
        <begin position="12"/>
        <end position="234"/>
    </location>
</feature>
<dbReference type="EMBL" id="UINC01218924">
    <property type="protein sequence ID" value="SVE46159.1"/>
    <property type="molecule type" value="Genomic_DNA"/>
</dbReference>
<dbReference type="InterPro" id="IPR036052">
    <property type="entry name" value="TrpB-like_PALP_sf"/>
</dbReference>
<feature type="non-terminal residue" evidence="2">
    <location>
        <position position="1"/>
    </location>
</feature>
<feature type="non-terminal residue" evidence="2">
    <location>
        <position position="235"/>
    </location>
</feature>
<dbReference type="Gene3D" id="3.40.50.1100">
    <property type="match status" value="2"/>
</dbReference>
<reference evidence="2" key="1">
    <citation type="submission" date="2018-05" db="EMBL/GenBank/DDBJ databases">
        <authorList>
            <person name="Lanie J.A."/>
            <person name="Ng W.-L."/>
            <person name="Kazmierczak K.M."/>
            <person name="Andrzejewski T.M."/>
            <person name="Davidsen T.M."/>
            <person name="Wayne K.J."/>
            <person name="Tettelin H."/>
            <person name="Glass J.I."/>
            <person name="Rusch D."/>
            <person name="Podicherti R."/>
            <person name="Tsui H.-C.T."/>
            <person name="Winkler M.E."/>
        </authorList>
    </citation>
    <scope>NUCLEOTIDE SEQUENCE</scope>
</reference>
<evidence type="ECO:0000313" key="2">
    <source>
        <dbReference type="EMBL" id="SVE46159.1"/>
    </source>
</evidence>
<protein>
    <recommendedName>
        <fullName evidence="1">Tryptophan synthase beta chain-like PALP domain-containing protein</fullName>
    </recommendedName>
</protein>
<sequence length="235" mass="24823">NVKQMISVGVEIKAVICASTGDTSASLAAYCAAADIPTVVLLPKGQISISQLIQPLSNGAITLAVNTDFDGCMELAKMLSNDKRFYLANSINPLRIEGQKTISVEIVQQDDWAVPDWVIVPSGNLGNITAIGLGFKMMKELGLISSLPRLVAAQSANSAPLYESYKTGYQSFNSVKSEPTLATAIQIGNPVSAPRAIPILKEFDSIVTAITESELAEAAAKADRTGLYCCPQTGV</sequence>
<dbReference type="PANTHER" id="PTHR10314">
    <property type="entry name" value="CYSTATHIONINE BETA-SYNTHASE"/>
    <property type="match status" value="1"/>
</dbReference>
<gene>
    <name evidence="2" type="ORF">METZ01_LOCUS499013</name>
</gene>
<dbReference type="InterPro" id="IPR001926">
    <property type="entry name" value="TrpB-like_PALP"/>
</dbReference>
<evidence type="ECO:0000259" key="1">
    <source>
        <dbReference type="Pfam" id="PF00291"/>
    </source>
</evidence>
<dbReference type="SUPFAM" id="SSF53686">
    <property type="entry name" value="Tryptophan synthase beta subunit-like PLP-dependent enzymes"/>
    <property type="match status" value="1"/>
</dbReference>
<dbReference type="AlphaFoldDB" id="A0A383DPB7"/>
<dbReference type="InterPro" id="IPR050214">
    <property type="entry name" value="Cys_Synth/Cystath_Beta-Synth"/>
</dbReference>
<organism evidence="2">
    <name type="scientific">marine metagenome</name>
    <dbReference type="NCBI Taxonomy" id="408172"/>
    <lineage>
        <taxon>unclassified sequences</taxon>
        <taxon>metagenomes</taxon>
        <taxon>ecological metagenomes</taxon>
    </lineage>
</organism>
<proteinExistence type="predicted"/>
<accession>A0A383DPB7</accession>
<name>A0A383DPB7_9ZZZZ</name>
<dbReference type="Pfam" id="PF00291">
    <property type="entry name" value="PALP"/>
    <property type="match status" value="1"/>
</dbReference>